<proteinExistence type="predicted"/>
<dbReference type="PATRIC" id="fig|1229908.8.peg.124"/>
<name>K0B6C1_9ARCH</name>
<dbReference type="KEGG" id="nkr:NKOR_00590"/>
<gene>
    <name evidence="2" type="ORF">NKOR_00590</name>
</gene>
<evidence type="ECO:0000256" key="1">
    <source>
        <dbReference type="SAM" id="Phobius"/>
    </source>
</evidence>
<dbReference type="Proteomes" id="UP000006101">
    <property type="component" value="Chromosome"/>
</dbReference>
<feature type="transmembrane region" description="Helical" evidence="1">
    <location>
        <begin position="80"/>
        <end position="98"/>
    </location>
</feature>
<dbReference type="HOGENOM" id="CLU_2177766_0_0_2"/>
<dbReference type="AlphaFoldDB" id="K0B6C1"/>
<keyword evidence="1" id="KW-1133">Transmembrane helix</keyword>
<protein>
    <submittedName>
        <fullName evidence="2">Uncharacterized protein</fullName>
    </submittedName>
</protein>
<keyword evidence="1" id="KW-0472">Membrane</keyword>
<accession>K0B6C1</accession>
<reference evidence="2 3" key="1">
    <citation type="journal article" date="2012" name="J. Bacteriol.">
        <title>Draft Genome Sequence of an Ammonia-Oxidizing Archaeon, "Candidatus Nitrosopumilus koreensis" AR1, from Marine Sediment.</title>
        <authorList>
            <person name="Park S.J."/>
            <person name="Kim J.G."/>
            <person name="Jung M.Y."/>
            <person name="Kim S.J."/>
            <person name="Cha I.T."/>
            <person name="Kwon K."/>
            <person name="Lee J.H."/>
            <person name="Rhee S.K."/>
        </authorList>
    </citation>
    <scope>NUCLEOTIDE SEQUENCE [LARGE SCALE GENOMIC DNA]</scope>
    <source>
        <strain evidence="2 3">AR1</strain>
    </source>
</reference>
<evidence type="ECO:0000313" key="2">
    <source>
        <dbReference type="EMBL" id="AFS80036.1"/>
    </source>
</evidence>
<keyword evidence="1" id="KW-0812">Transmembrane</keyword>
<feature type="transmembrane region" description="Helical" evidence="1">
    <location>
        <begin position="34"/>
        <end position="60"/>
    </location>
</feature>
<dbReference type="EMBL" id="CP003842">
    <property type="protein sequence ID" value="AFS80036.1"/>
    <property type="molecule type" value="Genomic_DNA"/>
</dbReference>
<organism evidence="2 3">
    <name type="scientific">Candidatus Nitrosopumilus koreensis AR1</name>
    <dbReference type="NCBI Taxonomy" id="1229908"/>
    <lineage>
        <taxon>Archaea</taxon>
        <taxon>Nitrososphaerota</taxon>
        <taxon>Nitrososphaeria</taxon>
        <taxon>Nitrosopumilales</taxon>
        <taxon>Nitrosopumilaceae</taxon>
        <taxon>Nitrosopumilus</taxon>
    </lineage>
</organism>
<keyword evidence="3" id="KW-1185">Reference proteome</keyword>
<evidence type="ECO:0000313" key="3">
    <source>
        <dbReference type="Proteomes" id="UP000006101"/>
    </source>
</evidence>
<sequence>MKCGIARFQDPIYYTANYSRKNNKCLSSYKNFRCMAVTISGIVEKTIAGILGGLVVLLLGNYAKIETLQNFVNAVSLNDAILITIIIIVGVILAILVIRRRRRWHWVSG</sequence>